<evidence type="ECO:0000256" key="4">
    <source>
        <dbReference type="SAM" id="MobiDB-lite"/>
    </source>
</evidence>
<dbReference type="PANTHER" id="PTHR33926">
    <property type="entry name" value="PROTEIN TIC 22, CHLOROPLASTIC"/>
    <property type="match status" value="1"/>
</dbReference>
<dbReference type="Gramene" id="KVI08288">
    <property type="protein sequence ID" value="KVI08288"/>
    <property type="gene ID" value="Ccrd_013342"/>
</dbReference>
<feature type="region of interest" description="Disordered" evidence="4">
    <location>
        <begin position="13"/>
        <end position="57"/>
    </location>
</feature>
<dbReference type="EMBL" id="LEKV01001147">
    <property type="protein sequence ID" value="KVI08288.1"/>
    <property type="molecule type" value="Genomic_DNA"/>
</dbReference>
<keyword evidence="6" id="KW-1185">Reference proteome</keyword>
<gene>
    <name evidence="5" type="ORF">Ccrd_013342</name>
</gene>
<dbReference type="PANTHER" id="PTHR33926:SF1">
    <property type="entry name" value="PROTEIN TIC 22-LIKE, CHLOROPLASTIC"/>
    <property type="match status" value="1"/>
</dbReference>
<reference evidence="5 6" key="1">
    <citation type="journal article" date="2016" name="Sci. Rep.">
        <title>The genome sequence of the outbreeding globe artichoke constructed de novo incorporating a phase-aware low-pass sequencing strategy of F1 progeny.</title>
        <authorList>
            <person name="Scaglione D."/>
            <person name="Reyes-Chin-Wo S."/>
            <person name="Acquadro A."/>
            <person name="Froenicke L."/>
            <person name="Portis E."/>
            <person name="Beitel C."/>
            <person name="Tirone M."/>
            <person name="Mauro R."/>
            <person name="Lo Monaco A."/>
            <person name="Mauromicale G."/>
            <person name="Faccioli P."/>
            <person name="Cattivelli L."/>
            <person name="Rieseberg L."/>
            <person name="Michelmore R."/>
            <person name="Lanteri S."/>
        </authorList>
    </citation>
    <scope>NUCLEOTIDE SEQUENCE [LARGE SCALE GENOMIC DNA]</scope>
    <source>
        <strain evidence="5">2C</strain>
    </source>
</reference>
<comment type="subcellular location">
    <subcellularLocation>
        <location evidence="1">Plastid</location>
        <location evidence="1">Chloroplast</location>
    </subcellularLocation>
</comment>
<dbReference type="STRING" id="59895.A0A103YFS5"/>
<protein>
    <submittedName>
        <fullName evidence="5">Tic22-like protein</fullName>
    </submittedName>
</protein>
<dbReference type="Proteomes" id="UP000243975">
    <property type="component" value="Unassembled WGS sequence"/>
</dbReference>
<evidence type="ECO:0000256" key="2">
    <source>
        <dbReference type="ARBA" id="ARBA00022528"/>
    </source>
</evidence>
<evidence type="ECO:0000313" key="5">
    <source>
        <dbReference type="EMBL" id="KVI08288.1"/>
    </source>
</evidence>
<dbReference type="OMA" id="WARIAQG"/>
<dbReference type="GO" id="GO:0009507">
    <property type="term" value="C:chloroplast"/>
    <property type="evidence" value="ECO:0007669"/>
    <property type="project" value="UniProtKB-SubCell"/>
</dbReference>
<dbReference type="Gene3D" id="3.40.1350.100">
    <property type="match status" value="2"/>
</dbReference>
<organism evidence="5 6">
    <name type="scientific">Cynara cardunculus var. scolymus</name>
    <name type="common">Globe artichoke</name>
    <name type="synonym">Cynara scolymus</name>
    <dbReference type="NCBI Taxonomy" id="59895"/>
    <lineage>
        <taxon>Eukaryota</taxon>
        <taxon>Viridiplantae</taxon>
        <taxon>Streptophyta</taxon>
        <taxon>Embryophyta</taxon>
        <taxon>Tracheophyta</taxon>
        <taxon>Spermatophyta</taxon>
        <taxon>Magnoliopsida</taxon>
        <taxon>eudicotyledons</taxon>
        <taxon>Gunneridae</taxon>
        <taxon>Pentapetalae</taxon>
        <taxon>asterids</taxon>
        <taxon>campanulids</taxon>
        <taxon>Asterales</taxon>
        <taxon>Asteraceae</taxon>
        <taxon>Carduoideae</taxon>
        <taxon>Cardueae</taxon>
        <taxon>Carduinae</taxon>
        <taxon>Cynara</taxon>
    </lineage>
</organism>
<dbReference type="AlphaFoldDB" id="A0A103YFS5"/>
<dbReference type="Pfam" id="PF04278">
    <property type="entry name" value="Tic22"/>
    <property type="match status" value="1"/>
</dbReference>
<accession>A0A103YFS5</accession>
<feature type="non-terminal residue" evidence="5">
    <location>
        <position position="1"/>
    </location>
</feature>
<name>A0A103YFS5_CYNCS</name>
<keyword evidence="2" id="KW-0150">Chloroplast</keyword>
<evidence type="ECO:0000256" key="3">
    <source>
        <dbReference type="ARBA" id="ARBA00022640"/>
    </source>
</evidence>
<dbReference type="GO" id="GO:0015031">
    <property type="term" value="P:protein transport"/>
    <property type="evidence" value="ECO:0007669"/>
    <property type="project" value="InterPro"/>
</dbReference>
<proteinExistence type="predicted"/>
<evidence type="ECO:0000313" key="6">
    <source>
        <dbReference type="Proteomes" id="UP000243975"/>
    </source>
</evidence>
<dbReference type="InterPro" id="IPR007378">
    <property type="entry name" value="Tic22-like"/>
</dbReference>
<evidence type="ECO:0000256" key="1">
    <source>
        <dbReference type="ARBA" id="ARBA00004229"/>
    </source>
</evidence>
<comment type="caution">
    <text evidence="5">The sequence shown here is derived from an EMBL/GenBank/DDBJ whole genome shotgun (WGS) entry which is preliminary data.</text>
</comment>
<keyword evidence="3" id="KW-0934">Plastid</keyword>
<sequence length="346" mass="38551">IASSFYLYDNFQKPSKPKTPNPKPHVLLRWKPPAEQMDIRSSAHSSSSSPATPPKAPQFNLQQAVNKLQNQCSSFFQHLNQYKFFSPPFVNPKPDSGKFNFEFTLTENGNNARQSSRSLSFAKNPLWARIAVDKTVATGTGVGLSDEDIEKRLAGVPVYALSNSSEEFVVVSGQNTGKSLGLLCFKEEDAKTLLGQMKAIDPRMRPGSKVVPIALGMVFQLKVNGVSFRFIPELSQIKNAIEARRRAGVSDDNFSGVPVFQSRSLVLRSENNRYRPAFFRKEDLEKSLIKASGQQRRLNPALRVDDLEVAVLEDIIHGMKDDSTTVWDDVVFIPPGFDVSTEPSRE</sequence>